<dbReference type="InterPro" id="IPR018122">
    <property type="entry name" value="TF_fork_head_CS_1"/>
</dbReference>
<gene>
    <name evidence="6" type="ORF">NTEN_LOCUS5358</name>
</gene>
<feature type="region of interest" description="Disordered" evidence="4">
    <location>
        <begin position="237"/>
        <end position="280"/>
    </location>
</feature>
<feature type="region of interest" description="Disordered" evidence="4">
    <location>
        <begin position="522"/>
        <end position="544"/>
    </location>
</feature>
<reference evidence="6 7" key="1">
    <citation type="submission" date="2020-02" db="EMBL/GenBank/DDBJ databases">
        <authorList>
            <person name="Ferguson B K."/>
        </authorList>
    </citation>
    <scope>NUCLEOTIDE SEQUENCE [LARGE SCALE GENOMIC DNA]</scope>
</reference>
<dbReference type="PROSITE" id="PS00657">
    <property type="entry name" value="FORK_HEAD_1"/>
    <property type="match status" value="1"/>
</dbReference>
<dbReference type="CDD" id="cd20035">
    <property type="entry name" value="FH_FOXQ2-like"/>
    <property type="match status" value="1"/>
</dbReference>
<dbReference type="Pfam" id="PF00250">
    <property type="entry name" value="Forkhead"/>
    <property type="match status" value="1"/>
</dbReference>
<dbReference type="PANTHER" id="PTHR11829">
    <property type="entry name" value="FORKHEAD BOX PROTEIN"/>
    <property type="match status" value="1"/>
</dbReference>
<dbReference type="InterPro" id="IPR036390">
    <property type="entry name" value="WH_DNA-bd_sf"/>
</dbReference>
<evidence type="ECO:0000256" key="4">
    <source>
        <dbReference type="SAM" id="MobiDB-lite"/>
    </source>
</evidence>
<feature type="domain" description="Fork-head" evidence="5">
    <location>
        <begin position="80"/>
        <end position="172"/>
    </location>
</feature>
<organism evidence="6 7">
    <name type="scientific">Nesidiocoris tenuis</name>
    <dbReference type="NCBI Taxonomy" id="355587"/>
    <lineage>
        <taxon>Eukaryota</taxon>
        <taxon>Metazoa</taxon>
        <taxon>Ecdysozoa</taxon>
        <taxon>Arthropoda</taxon>
        <taxon>Hexapoda</taxon>
        <taxon>Insecta</taxon>
        <taxon>Pterygota</taxon>
        <taxon>Neoptera</taxon>
        <taxon>Paraneoptera</taxon>
        <taxon>Hemiptera</taxon>
        <taxon>Heteroptera</taxon>
        <taxon>Panheteroptera</taxon>
        <taxon>Cimicomorpha</taxon>
        <taxon>Miridae</taxon>
        <taxon>Dicyphina</taxon>
        <taxon>Nesidiocoris</taxon>
    </lineage>
</organism>
<dbReference type="GO" id="GO:0030154">
    <property type="term" value="P:cell differentiation"/>
    <property type="evidence" value="ECO:0007669"/>
    <property type="project" value="TreeGrafter"/>
</dbReference>
<dbReference type="Proteomes" id="UP000479000">
    <property type="component" value="Unassembled WGS sequence"/>
</dbReference>
<comment type="subcellular location">
    <subcellularLocation>
        <location evidence="3">Nucleus</location>
    </subcellularLocation>
</comment>
<dbReference type="PRINTS" id="PR00053">
    <property type="entry name" value="FORKHEAD"/>
</dbReference>
<keyword evidence="1 3" id="KW-0238">DNA-binding</keyword>
<dbReference type="InterPro" id="IPR047519">
    <property type="entry name" value="FH_FOXQ2-like"/>
</dbReference>
<dbReference type="PROSITE" id="PS50039">
    <property type="entry name" value="FORK_HEAD_3"/>
    <property type="match status" value="1"/>
</dbReference>
<evidence type="ECO:0000256" key="3">
    <source>
        <dbReference type="PROSITE-ProRule" id="PRU00089"/>
    </source>
</evidence>
<name>A0A6H5GBJ7_9HEMI</name>
<keyword evidence="7" id="KW-1185">Reference proteome</keyword>
<dbReference type="PROSITE" id="PS00658">
    <property type="entry name" value="FORK_HEAD_2"/>
    <property type="match status" value="1"/>
</dbReference>
<accession>A0A6H5GBJ7</accession>
<dbReference type="InterPro" id="IPR036388">
    <property type="entry name" value="WH-like_DNA-bd_sf"/>
</dbReference>
<feature type="compositionally biased region" description="Basic residues" evidence="4">
    <location>
        <begin position="170"/>
        <end position="180"/>
    </location>
</feature>
<proteinExistence type="predicted"/>
<sequence length="677" mass="75743">MCSKDSSPDGRAGPLYPLVDVDQYRLQLYQYAVAAHRLGGGGYPGAVAYPGYHPRLALSLLNARGGLVTGGGLGGGEEPKPQHSYIGLIAMAILSSPEYKLVLSDIYQYILDHYPYFRSRGPGWRNSIRHNLSLNDCFVKAGRSANGKGHYWAIHPANVEDFKKGDFRRRKAQRKVRKHMGLAVEDDGTDSPSPPPLPLSPPAAHHPALAASPWNQHRLQTTTMPRSKKRQFDVASLLAPDPPSAPASDDEDVDVVSSATMTASPENLGPTAGPPPSLSSSMPVWPCASFNQHLMASTRVLTSLKPQGSTWGLQASSGPNTMDTSLVFWRLHSMRQMSWYKLDFRTDERIVTFDFNGCEHRASNCWTTRVVSLTPAGYHNIERTLCKLIRSGRYVTQKICNFLQLFRTEKNAKNRFQQENPRLRPRKNFKKMMDLTSGFSFTKDDAQTPSIRRSLGRCRFCRYDKTPTAALGRSRDSTTAFYIQYQCFYFVNFLALLRLTHQFTSSSSSDDENETRNDSRLLVFDERNTSQNRPPLTPSLPGWKFRPPVPGQRILDFQTEKAAHLRSVYTQQLGEIVEKARTSIKDFTDEGTIPLEENIKTPFGARKSLKMIGAGVGSFKPKSRGSPRTNEIAQIGDSGARISSNRTHRSKDKYECEILKLPDIRKPRTISAIHGNS</sequence>
<dbReference type="EMBL" id="CADCXU010008176">
    <property type="protein sequence ID" value="CAA9999075.1"/>
    <property type="molecule type" value="Genomic_DNA"/>
</dbReference>
<dbReference type="InterPro" id="IPR030456">
    <property type="entry name" value="TF_fork_head_CS_2"/>
</dbReference>
<protein>
    <recommendedName>
        <fullName evidence="5">Fork-head domain-containing protein</fullName>
    </recommendedName>
</protein>
<feature type="DNA-binding region" description="Fork-head" evidence="3">
    <location>
        <begin position="80"/>
        <end position="172"/>
    </location>
</feature>
<feature type="region of interest" description="Disordered" evidence="4">
    <location>
        <begin position="170"/>
        <end position="208"/>
    </location>
</feature>
<dbReference type="GO" id="GO:0009653">
    <property type="term" value="P:anatomical structure morphogenesis"/>
    <property type="evidence" value="ECO:0007669"/>
    <property type="project" value="TreeGrafter"/>
</dbReference>
<evidence type="ECO:0000256" key="1">
    <source>
        <dbReference type="ARBA" id="ARBA00023125"/>
    </source>
</evidence>
<keyword evidence="2 3" id="KW-0539">Nucleus</keyword>
<dbReference type="InterPro" id="IPR050211">
    <property type="entry name" value="FOX_domain-containing"/>
</dbReference>
<evidence type="ECO:0000259" key="5">
    <source>
        <dbReference type="PROSITE" id="PS50039"/>
    </source>
</evidence>
<dbReference type="SUPFAM" id="SSF46785">
    <property type="entry name" value="Winged helix' DNA-binding domain"/>
    <property type="match status" value="1"/>
</dbReference>
<dbReference type="PANTHER" id="PTHR11829:SF343">
    <property type="entry name" value="FORK-HEAD DOMAIN-CONTAINING PROTEIN"/>
    <property type="match status" value="1"/>
</dbReference>
<dbReference type="GO" id="GO:0000978">
    <property type="term" value="F:RNA polymerase II cis-regulatory region sequence-specific DNA binding"/>
    <property type="evidence" value="ECO:0007669"/>
    <property type="project" value="TreeGrafter"/>
</dbReference>
<dbReference type="SMART" id="SM00339">
    <property type="entry name" value="FH"/>
    <property type="match status" value="1"/>
</dbReference>
<dbReference type="AlphaFoldDB" id="A0A6H5GBJ7"/>
<dbReference type="FunFam" id="1.10.10.10:FF:000352">
    <property type="entry name" value="Forkhead box Q2"/>
    <property type="match status" value="1"/>
</dbReference>
<dbReference type="InterPro" id="IPR001766">
    <property type="entry name" value="Fork_head_dom"/>
</dbReference>
<evidence type="ECO:0000313" key="6">
    <source>
        <dbReference type="EMBL" id="CAA9999075.1"/>
    </source>
</evidence>
<evidence type="ECO:0000256" key="2">
    <source>
        <dbReference type="ARBA" id="ARBA00023242"/>
    </source>
</evidence>
<dbReference type="Gene3D" id="1.10.10.10">
    <property type="entry name" value="Winged helix-like DNA-binding domain superfamily/Winged helix DNA-binding domain"/>
    <property type="match status" value="1"/>
</dbReference>
<dbReference type="GO" id="GO:0000981">
    <property type="term" value="F:DNA-binding transcription factor activity, RNA polymerase II-specific"/>
    <property type="evidence" value="ECO:0007669"/>
    <property type="project" value="TreeGrafter"/>
</dbReference>
<dbReference type="OrthoDB" id="5954824at2759"/>
<feature type="compositionally biased region" description="Pro residues" evidence="4">
    <location>
        <begin position="192"/>
        <end position="201"/>
    </location>
</feature>
<dbReference type="GO" id="GO:0005634">
    <property type="term" value="C:nucleus"/>
    <property type="evidence" value="ECO:0007669"/>
    <property type="project" value="UniProtKB-SubCell"/>
</dbReference>
<evidence type="ECO:0000313" key="7">
    <source>
        <dbReference type="Proteomes" id="UP000479000"/>
    </source>
</evidence>